<comment type="similarity">
    <text evidence="1">Belongs to the IST1 family.</text>
</comment>
<dbReference type="Gene3D" id="1.20.1260.60">
    <property type="entry name" value="Vacuolar protein sorting-associated protein Ist1"/>
    <property type="match status" value="1"/>
</dbReference>
<feature type="compositionally biased region" description="Basic and acidic residues" evidence="2">
    <location>
        <begin position="1181"/>
        <end position="1191"/>
    </location>
</feature>
<evidence type="ECO:0000313" key="5">
    <source>
        <dbReference type="Proteomes" id="UP000054007"/>
    </source>
</evidence>
<dbReference type="PROSITE" id="PS50086">
    <property type="entry name" value="TBC_RABGAP"/>
    <property type="match status" value="1"/>
</dbReference>
<feature type="region of interest" description="Disordered" evidence="2">
    <location>
        <begin position="647"/>
        <end position="687"/>
    </location>
</feature>
<feature type="compositionally biased region" description="Basic and acidic residues" evidence="2">
    <location>
        <begin position="925"/>
        <end position="935"/>
    </location>
</feature>
<protein>
    <recommendedName>
        <fullName evidence="3">Rab-GAP TBC domain-containing protein</fullName>
    </recommendedName>
</protein>
<feature type="compositionally biased region" description="Polar residues" evidence="2">
    <location>
        <begin position="669"/>
        <end position="679"/>
    </location>
</feature>
<dbReference type="InterPro" id="IPR005061">
    <property type="entry name" value="Ist1"/>
</dbReference>
<organism evidence="4 5">
    <name type="scientific">Cylindrobasidium torrendii FP15055 ss-10</name>
    <dbReference type="NCBI Taxonomy" id="1314674"/>
    <lineage>
        <taxon>Eukaryota</taxon>
        <taxon>Fungi</taxon>
        <taxon>Dikarya</taxon>
        <taxon>Basidiomycota</taxon>
        <taxon>Agaricomycotina</taxon>
        <taxon>Agaricomycetes</taxon>
        <taxon>Agaricomycetidae</taxon>
        <taxon>Agaricales</taxon>
        <taxon>Marasmiineae</taxon>
        <taxon>Physalacriaceae</taxon>
        <taxon>Cylindrobasidium</taxon>
    </lineage>
</organism>
<name>A0A0D7BEI3_9AGAR</name>
<evidence type="ECO:0000259" key="3">
    <source>
        <dbReference type="PROSITE" id="PS50086"/>
    </source>
</evidence>
<evidence type="ECO:0000256" key="2">
    <source>
        <dbReference type="SAM" id="MobiDB-lite"/>
    </source>
</evidence>
<feature type="compositionally biased region" description="Polar residues" evidence="2">
    <location>
        <begin position="1046"/>
        <end position="1056"/>
    </location>
</feature>
<dbReference type="OrthoDB" id="29853at2759"/>
<feature type="region of interest" description="Disordered" evidence="2">
    <location>
        <begin position="705"/>
        <end position="748"/>
    </location>
</feature>
<feature type="compositionally biased region" description="Polar residues" evidence="2">
    <location>
        <begin position="1030"/>
        <end position="1039"/>
    </location>
</feature>
<feature type="compositionally biased region" description="Polar residues" evidence="2">
    <location>
        <begin position="792"/>
        <end position="805"/>
    </location>
</feature>
<dbReference type="SUPFAM" id="SSF47923">
    <property type="entry name" value="Ypt/Rab-GAP domain of gyp1p"/>
    <property type="match status" value="2"/>
</dbReference>
<evidence type="ECO:0000313" key="4">
    <source>
        <dbReference type="EMBL" id="KIY68595.1"/>
    </source>
</evidence>
<feature type="compositionally biased region" description="Pro residues" evidence="2">
    <location>
        <begin position="912"/>
        <end position="921"/>
    </location>
</feature>
<accession>A0A0D7BEI3</accession>
<feature type="region of interest" description="Disordered" evidence="2">
    <location>
        <begin position="790"/>
        <end position="1007"/>
    </location>
</feature>
<dbReference type="SMART" id="SM00164">
    <property type="entry name" value="TBC"/>
    <property type="match status" value="1"/>
</dbReference>
<dbReference type="AlphaFoldDB" id="A0A0D7BEI3"/>
<dbReference type="InterPro" id="IPR035969">
    <property type="entry name" value="Rab-GAP_TBC_sf"/>
</dbReference>
<dbReference type="Pfam" id="PF03398">
    <property type="entry name" value="Ist1"/>
    <property type="match status" value="1"/>
</dbReference>
<feature type="domain" description="Rab-GAP TBC" evidence="3">
    <location>
        <begin position="215"/>
        <end position="520"/>
    </location>
</feature>
<sequence>MAQQSWDRNAVKNLFRLTGQRLGQVQEKIDSQANITRRDIATLLRQSNIGLARAKAQKLIFDDAFVDALEILAMFCSTLSDHVQELDPSIPPTPVILEAASTIIFSTANASIKELYPARDLLTQRLGEDFAASAVKNYDRYVSQRAIAALSPSQPSADDLDVYLLRIAKSYNVPWMPDPRRHDIVNELSEILDVQSSSHVDIPRLRILCSRGIPDHPSWLRPRVWKVFFGVLPVLKANWAKELSKQRTSYYDLVQRLLVDFQNAPAPTKPLSPSDNALLEVSRQLARVPPALFVDLSDEPEAANLCPLSEEFDGDTKVPCASALQVRLDLFQAQGSQPSIAEIPEIRLEFEEPSTSPLARASSLSKRVQAPPSLVSKSLSEKAHPKHMAALTRILYIHSIINPGNFSPHIPSLMVPVYTALLEEVEMDDLAHVEADTFWVFESLVSEFAELEDEHGGTVWMEKMGERLQWADIDLYESLERKGLNPKLPHYSYRWLAPILTHTFPLLDTLVAWDAIFARAPREKDKSARLEFLLDICTAMLIRARLTLLRLGKNVPKSPGLWGHEDEELPPASPLRSWELGDAFMEGMTLLQNYPIVNAGGIDSILQTASDLWRRHEDEAVVAASRANQLSLGARLKESMWKGFTNQVSSAEHSPAGSDNETEPDVPVQPTSSAPTTVIPQVITPSGAPLTSRLATSVWKGITNQSAMESDEPPTPITPVGPTPPAKDIPTTSDRNQPQEGNGSSAGGVASSLWGYAAKLQDSDTAANLAKVSSNWRAKAMTGSWGFKKAGTASQSVSPSMSEQFLSPPSAPSSRATTPNRRSLPEPDRKGLYSPPARPSFFKPPRDSFMMPEGGSLSLPTSPDSGDSLMDKTMQLQNSLSALTHSPNPKKSGPRPLLLNAKTPITHLPDASPKPEPSPRLPPHRMSDEWSEVTKMKAQAMHGHPSRHGSQSSVSSLTPSDAFRGARLDYESDSRPKRVMLNRKSVSPMAPHFRRPQSESSPSASPVRAVDLKNLAFSSQGDILFNGSVTSSEAASPSLYSPPLETPSSLAYTSDSFESEDAFGSPPSRTRAIEPLDTPSIPRKISRKRTPPPPANYGGDTSDSSIASTGLSKSPRSKRKVTRPAALQLEDSNDPDKVSRGDSTSLDVPWPDEEGGHTPRAPHFNNASDGTLRRSGRARKTSGEGRSRKISTETYRPKPHARDSIANEGDDEGYDDFLSSYESEDAEPRVASRPGSRQDTGFRMD</sequence>
<keyword evidence="5" id="KW-1185">Reference proteome</keyword>
<dbReference type="STRING" id="1314674.A0A0D7BEI3"/>
<dbReference type="EMBL" id="KN880499">
    <property type="protein sequence ID" value="KIY68595.1"/>
    <property type="molecule type" value="Genomic_DNA"/>
</dbReference>
<reference evidence="4 5" key="1">
    <citation type="journal article" date="2015" name="Fungal Genet. Biol.">
        <title>Evolution of novel wood decay mechanisms in Agaricales revealed by the genome sequences of Fistulina hepatica and Cylindrobasidium torrendii.</title>
        <authorList>
            <person name="Floudas D."/>
            <person name="Held B.W."/>
            <person name="Riley R."/>
            <person name="Nagy L.G."/>
            <person name="Koehler G."/>
            <person name="Ransdell A.S."/>
            <person name="Younus H."/>
            <person name="Chow J."/>
            <person name="Chiniquy J."/>
            <person name="Lipzen A."/>
            <person name="Tritt A."/>
            <person name="Sun H."/>
            <person name="Haridas S."/>
            <person name="LaButti K."/>
            <person name="Ohm R.A."/>
            <person name="Kues U."/>
            <person name="Blanchette R.A."/>
            <person name="Grigoriev I.V."/>
            <person name="Minto R.E."/>
            <person name="Hibbett D.S."/>
        </authorList>
    </citation>
    <scope>NUCLEOTIDE SEQUENCE [LARGE SCALE GENOMIC DNA]</scope>
    <source>
        <strain evidence="4 5">FP15055 ss-10</strain>
    </source>
</reference>
<feature type="compositionally biased region" description="Polar residues" evidence="2">
    <location>
        <begin position="730"/>
        <end position="740"/>
    </location>
</feature>
<feature type="compositionally biased region" description="Pro residues" evidence="2">
    <location>
        <begin position="713"/>
        <end position="727"/>
    </location>
</feature>
<dbReference type="InterPro" id="IPR042277">
    <property type="entry name" value="IST1-like"/>
</dbReference>
<evidence type="ECO:0000256" key="1">
    <source>
        <dbReference type="ARBA" id="ARBA00005536"/>
    </source>
</evidence>
<dbReference type="PANTHER" id="PTHR12161">
    <property type="entry name" value="IST1 FAMILY MEMBER"/>
    <property type="match status" value="1"/>
</dbReference>
<dbReference type="Proteomes" id="UP000054007">
    <property type="component" value="Unassembled WGS sequence"/>
</dbReference>
<feature type="compositionally biased region" description="Polar residues" evidence="2">
    <location>
        <begin position="1099"/>
        <end position="1114"/>
    </location>
</feature>
<feature type="compositionally biased region" description="Polar residues" evidence="2">
    <location>
        <begin position="948"/>
        <end position="959"/>
    </location>
</feature>
<dbReference type="InterPro" id="IPR000195">
    <property type="entry name" value="Rab-GAP-TBC_dom"/>
</dbReference>
<feature type="compositionally biased region" description="Polar residues" evidence="2">
    <location>
        <begin position="874"/>
        <end position="889"/>
    </location>
</feature>
<gene>
    <name evidence="4" type="ORF">CYLTODRAFT_374069</name>
</gene>
<dbReference type="GO" id="GO:0015031">
    <property type="term" value="P:protein transport"/>
    <property type="evidence" value="ECO:0007669"/>
    <property type="project" value="InterPro"/>
</dbReference>
<proteinExistence type="inferred from homology"/>
<dbReference type="PANTHER" id="PTHR12161:SF5">
    <property type="entry name" value="IST1 HOMOLOG"/>
    <property type="match status" value="1"/>
</dbReference>
<feature type="region of interest" description="Disordered" evidence="2">
    <location>
        <begin position="1030"/>
        <end position="1245"/>
    </location>
</feature>
<dbReference type="Gene3D" id="1.10.472.80">
    <property type="entry name" value="Ypt/Rab-GAP domain of gyp1p, domain 3"/>
    <property type="match status" value="1"/>
</dbReference>
<feature type="compositionally biased region" description="Basic and acidic residues" evidence="2">
    <location>
        <begin position="964"/>
        <end position="976"/>
    </location>
</feature>
<dbReference type="Pfam" id="PF00566">
    <property type="entry name" value="RabGAP-TBC"/>
    <property type="match status" value="1"/>
</dbReference>